<comment type="caution">
    <text evidence="3">The sequence shown here is derived from an EMBL/GenBank/DDBJ whole genome shotgun (WGS) entry which is preliminary data.</text>
</comment>
<dbReference type="RefSeq" id="XP_064682475.1">
    <property type="nucleotide sequence ID" value="XM_064829973.1"/>
</dbReference>
<feature type="signal peptide" evidence="2">
    <location>
        <begin position="1"/>
        <end position="18"/>
    </location>
</feature>
<reference evidence="3 4" key="1">
    <citation type="submission" date="2022-11" db="EMBL/GenBank/DDBJ databases">
        <title>Mucor velutinosus strain NIH1002 WGS.</title>
        <authorList>
            <person name="Subramanian P."/>
            <person name="Mullikin J.C."/>
            <person name="Segre J.A."/>
            <person name="Zelazny A.M."/>
        </authorList>
    </citation>
    <scope>NUCLEOTIDE SEQUENCE [LARGE SCALE GENOMIC DNA]</scope>
    <source>
        <strain evidence="3 4">NIH1002</strain>
    </source>
</reference>
<keyword evidence="2" id="KW-0732">Signal</keyword>
<accession>A0AAN7HMU9</accession>
<dbReference type="Proteomes" id="UP001304243">
    <property type="component" value="Unassembled WGS sequence"/>
</dbReference>
<keyword evidence="1" id="KW-0175">Coiled coil</keyword>
<evidence type="ECO:0000313" key="4">
    <source>
        <dbReference type="Proteomes" id="UP001304243"/>
    </source>
</evidence>
<dbReference type="EMBL" id="JASEJX010000014">
    <property type="protein sequence ID" value="KAK4515809.1"/>
    <property type="molecule type" value="Genomic_DNA"/>
</dbReference>
<name>A0AAN7HMU9_9FUNG</name>
<sequence>MKYLLLLILATFICSTVAMPITDSNMSSALNQKQQQEQDMEEEDSVILEQELQQEEEEQNDMLMQETFPVQVDRLAQIIATHLQFDHLDAVISSTDKEIATEFQHHIQINVQSNNEEANYDESELMSHSTNHQYAIQQQLPTLDMMDLEILKSQIFAAIQAHTEGNLPLTWDKLADKLSRQAIESYLRSSLLQACGHPDQDTISSSCLQEHAVQLATDLDTYITNGLAHVFEALDQEALPDLLQHTAKDLKGILNYFNSAFLQDGHRKFVLQVVPWNSDPTDVHSFKSRLLEMAVHPLINDGTEESHSTAFFIEYAAMARV</sequence>
<dbReference type="AlphaFoldDB" id="A0AAN7HMU9"/>
<evidence type="ECO:0000256" key="2">
    <source>
        <dbReference type="SAM" id="SignalP"/>
    </source>
</evidence>
<dbReference type="GeneID" id="89954450"/>
<keyword evidence="4" id="KW-1185">Reference proteome</keyword>
<feature type="coiled-coil region" evidence="1">
    <location>
        <begin position="26"/>
        <end position="65"/>
    </location>
</feature>
<proteinExistence type="predicted"/>
<gene>
    <name evidence="3" type="ORF">ATC70_010764</name>
</gene>
<organism evidence="3 4">
    <name type="scientific">Mucor velutinosus</name>
    <dbReference type="NCBI Taxonomy" id="708070"/>
    <lineage>
        <taxon>Eukaryota</taxon>
        <taxon>Fungi</taxon>
        <taxon>Fungi incertae sedis</taxon>
        <taxon>Mucoromycota</taxon>
        <taxon>Mucoromycotina</taxon>
        <taxon>Mucoromycetes</taxon>
        <taxon>Mucorales</taxon>
        <taxon>Mucorineae</taxon>
        <taxon>Mucoraceae</taxon>
        <taxon>Mucor</taxon>
    </lineage>
</organism>
<evidence type="ECO:0000256" key="1">
    <source>
        <dbReference type="SAM" id="Coils"/>
    </source>
</evidence>
<protein>
    <submittedName>
        <fullName evidence="3">Uncharacterized protein</fullName>
    </submittedName>
</protein>
<evidence type="ECO:0000313" key="3">
    <source>
        <dbReference type="EMBL" id="KAK4515809.1"/>
    </source>
</evidence>
<feature type="chain" id="PRO_5042960503" evidence="2">
    <location>
        <begin position="19"/>
        <end position="321"/>
    </location>
</feature>